<evidence type="ECO:0000313" key="6">
    <source>
        <dbReference type="Proteomes" id="UP000694553"/>
    </source>
</evidence>
<dbReference type="Ensembl" id="ENSCMUT00000026940.2">
    <property type="protein sequence ID" value="ENSCMUP00000025079.2"/>
    <property type="gene ID" value="ENSCMUG00000015280.2"/>
</dbReference>
<reference evidence="6" key="1">
    <citation type="submission" date="2019-10" db="EMBL/GenBank/DDBJ databases">
        <title>Corvus moneduloides (New Caledonian crow) genome, bCorMon1, primary haplotype.</title>
        <authorList>
            <person name="Rutz C."/>
            <person name="Fungtammasan C."/>
            <person name="Mountcastle J."/>
            <person name="Formenti G."/>
            <person name="Chow W."/>
            <person name="Howe K."/>
            <person name="Steele M.P."/>
            <person name="Fernandes J."/>
            <person name="Gilbert M.T.P."/>
            <person name="Fedrigo O."/>
            <person name="Jarvis E.D."/>
            <person name="Gemmell N."/>
        </authorList>
    </citation>
    <scope>NUCLEOTIDE SEQUENCE [LARGE SCALE GENOMIC DNA]</scope>
</reference>
<comment type="subcellular location">
    <subcellularLocation>
        <location evidence="1">Nucleus</location>
    </subcellularLocation>
</comment>
<dbReference type="Pfam" id="PF15427">
    <property type="entry name" value="S100PBPR"/>
    <property type="match status" value="1"/>
</dbReference>
<feature type="compositionally biased region" description="Polar residues" evidence="4">
    <location>
        <begin position="214"/>
        <end position="229"/>
    </location>
</feature>
<dbReference type="GO" id="GO:0005634">
    <property type="term" value="C:nucleus"/>
    <property type="evidence" value="ECO:0007669"/>
    <property type="project" value="UniProtKB-SubCell"/>
</dbReference>
<feature type="compositionally biased region" description="Polar residues" evidence="4">
    <location>
        <begin position="277"/>
        <end position="287"/>
    </location>
</feature>
<protein>
    <recommendedName>
        <fullName evidence="2">S100P-binding protein</fullName>
    </recommendedName>
</protein>
<feature type="region of interest" description="Disordered" evidence="4">
    <location>
        <begin position="204"/>
        <end position="287"/>
    </location>
</feature>
<dbReference type="Proteomes" id="UP000694553">
    <property type="component" value="Unassembled WGS sequence"/>
</dbReference>
<proteinExistence type="predicted"/>
<sequence length="371" mass="39203">ALCSLQGSSSFAHFSVSKYNDVAISLDISRCFDNSELDDSLLELSGSEKGNSPFDYTEEEIQEILADDSVDAEQQHLAGESHLSQNASGESGKAESGKAESSSCTAGTSVSEAASEVTEEPKEAQEHPSGSSGCDPGFLSGSAALDGAQLQQELDFDLQELLSLFAATCSDEALEDNYLGEVEALEAMIDDCLNSTAAGSCIPKESSEGVMPKGQQSLAQDCSGQSVPSSDLPHGQSKGDESPASVLPSNKELAKATTSCSSRKSDSPESAEGESTGAEQPSGSTKVNSRLNSCNLNGFSPIPLDLCSWPCPCAHKCCVYTGEVLPSGFLCNCISKTYMEKFNYTLIPFPLPFPVSCRPDWAGRDNQWEEK</sequence>
<dbReference type="GO" id="GO:0048306">
    <property type="term" value="F:calcium-dependent protein binding"/>
    <property type="evidence" value="ECO:0007669"/>
    <property type="project" value="InterPro"/>
</dbReference>
<feature type="region of interest" description="Disordered" evidence="4">
    <location>
        <begin position="66"/>
        <end position="140"/>
    </location>
</feature>
<evidence type="ECO:0000256" key="4">
    <source>
        <dbReference type="SAM" id="MobiDB-lite"/>
    </source>
</evidence>
<reference evidence="5" key="2">
    <citation type="submission" date="2025-08" db="UniProtKB">
        <authorList>
            <consortium name="Ensembl"/>
        </authorList>
    </citation>
    <scope>IDENTIFICATION</scope>
</reference>
<accession>A0A8U7NZF0</accession>
<accession>A0A8C3ES18</accession>
<dbReference type="OMA" id="AMIDDCL"/>
<evidence type="ECO:0000313" key="5">
    <source>
        <dbReference type="Ensembl" id="ENSCMUP00000025079.2"/>
    </source>
</evidence>
<organism evidence="5 6">
    <name type="scientific">Corvus moneduloides</name>
    <name type="common">New Caledonian crow</name>
    <dbReference type="NCBI Taxonomy" id="1196302"/>
    <lineage>
        <taxon>Eukaryota</taxon>
        <taxon>Metazoa</taxon>
        <taxon>Chordata</taxon>
        <taxon>Craniata</taxon>
        <taxon>Vertebrata</taxon>
        <taxon>Euteleostomi</taxon>
        <taxon>Archelosauria</taxon>
        <taxon>Archosauria</taxon>
        <taxon>Dinosauria</taxon>
        <taxon>Saurischia</taxon>
        <taxon>Theropoda</taxon>
        <taxon>Coelurosauria</taxon>
        <taxon>Aves</taxon>
        <taxon>Neognathae</taxon>
        <taxon>Neoaves</taxon>
        <taxon>Telluraves</taxon>
        <taxon>Australaves</taxon>
        <taxon>Passeriformes</taxon>
        <taxon>Corvoidea</taxon>
        <taxon>Corvidae</taxon>
        <taxon>Corvus</taxon>
    </lineage>
</organism>
<evidence type="ECO:0000256" key="3">
    <source>
        <dbReference type="ARBA" id="ARBA00023242"/>
    </source>
</evidence>
<evidence type="ECO:0000256" key="1">
    <source>
        <dbReference type="ARBA" id="ARBA00004123"/>
    </source>
</evidence>
<name>A0A8C3ES18_CORMO</name>
<reference evidence="5" key="3">
    <citation type="submission" date="2025-09" db="UniProtKB">
        <authorList>
            <consortium name="Ensembl"/>
        </authorList>
    </citation>
    <scope>IDENTIFICATION</scope>
</reference>
<dbReference type="InterPro" id="IPR026097">
    <property type="entry name" value="S100PBP"/>
</dbReference>
<keyword evidence="3" id="KW-0539">Nucleus</keyword>
<dbReference type="AlphaFoldDB" id="A0A8C3ES18"/>
<keyword evidence="6" id="KW-1185">Reference proteome</keyword>
<evidence type="ECO:0000256" key="2">
    <source>
        <dbReference type="ARBA" id="ARBA00020595"/>
    </source>
</evidence>